<sequence length="232" mass="25382">MNFKKLLSLCAFLTILSSGSSQVKWDINTGLNYSNIIAKDQDGNKSNTSSVPGIYLGLGVGIPLSQLVSVQPTLVYVKRGFQQTGESHVGWGRDFEAQTSYIELPVDFLYKPKIGPGNLLIAAGTYIGYGTGGKWTTNGTVLIGDIMIDGKGDIAFQNDALISGKGMNSYTYARPWDYGVHFRIGYALFGQYSLSFNVQRGIADLQPRWGDYQPESTVRNKSLGVTLSYSFQ</sequence>
<feature type="chain" id="PRO_5047170171" evidence="1">
    <location>
        <begin position="24"/>
        <end position="232"/>
    </location>
</feature>
<proteinExistence type="predicted"/>
<name>A0ABR7XQ71_9SPHI</name>
<evidence type="ECO:0000259" key="2">
    <source>
        <dbReference type="Pfam" id="PF13568"/>
    </source>
</evidence>
<dbReference type="EMBL" id="JACNYL010000002">
    <property type="protein sequence ID" value="MBD1421311.1"/>
    <property type="molecule type" value="Genomic_DNA"/>
</dbReference>
<keyword evidence="4" id="KW-1185">Reference proteome</keyword>
<dbReference type="Proteomes" id="UP000651112">
    <property type="component" value="Unassembled WGS sequence"/>
</dbReference>
<gene>
    <name evidence="3" type="ORF">H8B21_06965</name>
</gene>
<protein>
    <submittedName>
        <fullName evidence="3">Outer membrane beta-barrel protein</fullName>
    </submittedName>
</protein>
<feature type="domain" description="Outer membrane protein beta-barrel" evidence="2">
    <location>
        <begin position="22"/>
        <end position="204"/>
    </location>
</feature>
<keyword evidence="1" id="KW-0732">Signal</keyword>
<dbReference type="Pfam" id="PF13568">
    <property type="entry name" value="OMP_b-brl_2"/>
    <property type="match status" value="1"/>
</dbReference>
<evidence type="ECO:0000313" key="3">
    <source>
        <dbReference type="EMBL" id="MBD1421311.1"/>
    </source>
</evidence>
<feature type="signal peptide" evidence="1">
    <location>
        <begin position="1"/>
        <end position="23"/>
    </location>
</feature>
<reference evidence="3 4" key="1">
    <citation type="submission" date="2020-08" db="EMBL/GenBank/DDBJ databases">
        <title>Sphingobacterium sp. DN00404 isolated from aquaculture water.</title>
        <authorList>
            <person name="Zhang M."/>
        </authorList>
    </citation>
    <scope>NUCLEOTIDE SEQUENCE [LARGE SCALE GENOMIC DNA]</scope>
    <source>
        <strain evidence="3 4">KCTC 42746</strain>
    </source>
</reference>
<comment type="caution">
    <text evidence="3">The sequence shown here is derived from an EMBL/GenBank/DDBJ whole genome shotgun (WGS) entry which is preliminary data.</text>
</comment>
<evidence type="ECO:0000313" key="4">
    <source>
        <dbReference type="Proteomes" id="UP000651112"/>
    </source>
</evidence>
<dbReference type="InterPro" id="IPR025665">
    <property type="entry name" value="Beta-barrel_OMP_2"/>
</dbReference>
<accession>A0ABR7XQ71</accession>
<dbReference type="RefSeq" id="WP_190313090.1">
    <property type="nucleotide sequence ID" value="NZ_JACNYL010000002.1"/>
</dbReference>
<evidence type="ECO:0000256" key="1">
    <source>
        <dbReference type="SAM" id="SignalP"/>
    </source>
</evidence>
<organism evidence="3 4">
    <name type="scientific">Sphingobacterium chuzhouense</name>
    <dbReference type="NCBI Taxonomy" id="1742264"/>
    <lineage>
        <taxon>Bacteria</taxon>
        <taxon>Pseudomonadati</taxon>
        <taxon>Bacteroidota</taxon>
        <taxon>Sphingobacteriia</taxon>
        <taxon>Sphingobacteriales</taxon>
        <taxon>Sphingobacteriaceae</taxon>
        <taxon>Sphingobacterium</taxon>
    </lineage>
</organism>